<feature type="transmembrane region" description="Helical" evidence="6">
    <location>
        <begin position="92"/>
        <end position="114"/>
    </location>
</feature>
<evidence type="ECO:0000256" key="6">
    <source>
        <dbReference type="SAM" id="Phobius"/>
    </source>
</evidence>
<keyword evidence="4 6" id="KW-1133">Transmembrane helix</keyword>
<feature type="transmembrane region" description="Helical" evidence="6">
    <location>
        <begin position="176"/>
        <end position="199"/>
    </location>
</feature>
<name>A0ABW5SF03_9FLAO</name>
<dbReference type="RefSeq" id="WP_379047826.1">
    <property type="nucleotide sequence ID" value="NZ_JBHULZ010000041.1"/>
</dbReference>
<feature type="transmembrane region" description="Helical" evidence="6">
    <location>
        <begin position="7"/>
        <end position="25"/>
    </location>
</feature>
<keyword evidence="5 6" id="KW-0472">Membrane</keyword>
<protein>
    <submittedName>
        <fullName evidence="8">DMT family transporter</fullName>
    </submittedName>
</protein>
<organism evidence="8 9">
    <name type="scientific">Mesonia sediminis</name>
    <dbReference type="NCBI Taxonomy" id="1703946"/>
    <lineage>
        <taxon>Bacteria</taxon>
        <taxon>Pseudomonadati</taxon>
        <taxon>Bacteroidota</taxon>
        <taxon>Flavobacteriia</taxon>
        <taxon>Flavobacteriales</taxon>
        <taxon>Flavobacteriaceae</taxon>
        <taxon>Mesonia</taxon>
    </lineage>
</organism>
<accession>A0ABW5SF03</accession>
<feature type="domain" description="EamA" evidence="7">
    <location>
        <begin position="10"/>
        <end position="136"/>
    </location>
</feature>
<feature type="transmembrane region" description="Helical" evidence="6">
    <location>
        <begin position="219"/>
        <end position="238"/>
    </location>
</feature>
<evidence type="ECO:0000259" key="7">
    <source>
        <dbReference type="Pfam" id="PF00892"/>
    </source>
</evidence>
<comment type="similarity">
    <text evidence="2">Belongs to the EamA transporter family.</text>
</comment>
<keyword evidence="9" id="KW-1185">Reference proteome</keyword>
<reference evidence="9" key="1">
    <citation type="journal article" date="2019" name="Int. J. Syst. Evol. Microbiol.">
        <title>The Global Catalogue of Microorganisms (GCM) 10K type strain sequencing project: providing services to taxonomists for standard genome sequencing and annotation.</title>
        <authorList>
            <consortium name="The Broad Institute Genomics Platform"/>
            <consortium name="The Broad Institute Genome Sequencing Center for Infectious Disease"/>
            <person name="Wu L."/>
            <person name="Ma J."/>
        </authorList>
    </citation>
    <scope>NUCLEOTIDE SEQUENCE [LARGE SCALE GENOMIC DNA]</scope>
    <source>
        <strain evidence="9">KCTC 42255</strain>
    </source>
</reference>
<feature type="transmembrane region" description="Helical" evidence="6">
    <location>
        <begin position="149"/>
        <end position="169"/>
    </location>
</feature>
<dbReference type="InterPro" id="IPR000620">
    <property type="entry name" value="EamA_dom"/>
</dbReference>
<evidence type="ECO:0000313" key="9">
    <source>
        <dbReference type="Proteomes" id="UP001597357"/>
    </source>
</evidence>
<comment type="subcellular location">
    <subcellularLocation>
        <location evidence="1">Membrane</location>
        <topology evidence="1">Multi-pass membrane protein</topology>
    </subcellularLocation>
</comment>
<proteinExistence type="inferred from homology"/>
<feature type="transmembrane region" description="Helical" evidence="6">
    <location>
        <begin position="270"/>
        <end position="287"/>
    </location>
</feature>
<dbReference type="EMBL" id="JBHULZ010000041">
    <property type="protein sequence ID" value="MFD2698373.1"/>
    <property type="molecule type" value="Genomic_DNA"/>
</dbReference>
<evidence type="ECO:0000256" key="5">
    <source>
        <dbReference type="ARBA" id="ARBA00023136"/>
    </source>
</evidence>
<evidence type="ECO:0000256" key="3">
    <source>
        <dbReference type="ARBA" id="ARBA00022692"/>
    </source>
</evidence>
<evidence type="ECO:0000256" key="1">
    <source>
        <dbReference type="ARBA" id="ARBA00004141"/>
    </source>
</evidence>
<dbReference type="Proteomes" id="UP001597357">
    <property type="component" value="Unassembled WGS sequence"/>
</dbReference>
<comment type="caution">
    <text evidence="8">The sequence shown here is derived from an EMBL/GenBank/DDBJ whole genome shotgun (WGS) entry which is preliminary data.</text>
</comment>
<feature type="transmembrane region" description="Helical" evidence="6">
    <location>
        <begin position="126"/>
        <end position="143"/>
    </location>
</feature>
<dbReference type="InterPro" id="IPR050638">
    <property type="entry name" value="AA-Vitamin_Transporters"/>
</dbReference>
<sequence length="304" mass="33594">MQQSVLKWVYLFALSLVWGSSFILIKKGLVGLTPLQLGSLRICLAALFLMIIGARSLKKIPKASWRYIILSSFLGSFFPAYLFAFAELEVDSAVVSILNSTVPILAIIVGSLFFSQKASKKQTIGVIIGLIGSITLIGSGATTNQDQNYWFALLPLIATTMYAFNVHIIKTYLQDISALSITVGCFIVLFFPALFYLLFSGFFTTRLLNDPIVYESMGYIAILAIVGTGVAKILFNRLVQLSSPVFTTSVTYLIPVVALFWGFLDGEKFGWMQAFGGFVVLIGVFYANKRKARKSYKQVNQINT</sequence>
<dbReference type="PANTHER" id="PTHR32322:SF2">
    <property type="entry name" value="EAMA DOMAIN-CONTAINING PROTEIN"/>
    <property type="match status" value="1"/>
</dbReference>
<dbReference type="Pfam" id="PF00892">
    <property type="entry name" value="EamA"/>
    <property type="match status" value="2"/>
</dbReference>
<feature type="transmembrane region" description="Helical" evidence="6">
    <location>
        <begin position="67"/>
        <end position="86"/>
    </location>
</feature>
<feature type="domain" description="EamA" evidence="7">
    <location>
        <begin position="152"/>
        <end position="286"/>
    </location>
</feature>
<dbReference type="PANTHER" id="PTHR32322">
    <property type="entry name" value="INNER MEMBRANE TRANSPORTER"/>
    <property type="match status" value="1"/>
</dbReference>
<gene>
    <name evidence="8" type="ORF">ACFSQ0_10245</name>
</gene>
<evidence type="ECO:0000256" key="4">
    <source>
        <dbReference type="ARBA" id="ARBA00022989"/>
    </source>
</evidence>
<keyword evidence="3 6" id="KW-0812">Transmembrane</keyword>
<dbReference type="InterPro" id="IPR037185">
    <property type="entry name" value="EmrE-like"/>
</dbReference>
<dbReference type="SUPFAM" id="SSF103481">
    <property type="entry name" value="Multidrug resistance efflux transporter EmrE"/>
    <property type="match status" value="2"/>
</dbReference>
<evidence type="ECO:0000256" key="2">
    <source>
        <dbReference type="ARBA" id="ARBA00007362"/>
    </source>
</evidence>
<feature type="transmembrane region" description="Helical" evidence="6">
    <location>
        <begin position="245"/>
        <end position="264"/>
    </location>
</feature>
<evidence type="ECO:0000313" key="8">
    <source>
        <dbReference type="EMBL" id="MFD2698373.1"/>
    </source>
</evidence>
<feature type="transmembrane region" description="Helical" evidence="6">
    <location>
        <begin position="37"/>
        <end position="55"/>
    </location>
</feature>